<evidence type="ECO:0000313" key="2">
    <source>
        <dbReference type="EMBL" id="TYP87773.1"/>
    </source>
</evidence>
<name>A0A0F7KG78_9PROT</name>
<accession>A0A0F7KG78</accession>
<evidence type="ECO:0000313" key="1">
    <source>
        <dbReference type="EMBL" id="AKH38456.1"/>
    </source>
</evidence>
<evidence type="ECO:0000313" key="4">
    <source>
        <dbReference type="Proteomes" id="UP000324176"/>
    </source>
</evidence>
<dbReference type="KEGG" id="nco:AAW31_12685"/>
<dbReference type="Proteomes" id="UP000034156">
    <property type="component" value="Chromosome"/>
</dbReference>
<protein>
    <submittedName>
        <fullName evidence="1">Uncharacterized protein</fullName>
    </submittedName>
</protein>
<keyword evidence="3" id="KW-1185">Reference proteome</keyword>
<dbReference type="EMBL" id="CP011451">
    <property type="protein sequence ID" value="AKH38456.1"/>
    <property type="molecule type" value="Genomic_DNA"/>
</dbReference>
<proteinExistence type="predicted"/>
<evidence type="ECO:0000313" key="3">
    <source>
        <dbReference type="Proteomes" id="UP000034156"/>
    </source>
</evidence>
<gene>
    <name evidence="1" type="ORF">AAW31_12685</name>
    <name evidence="2" type="ORF">BCL69_10235</name>
</gene>
<reference evidence="2 4" key="3">
    <citation type="submission" date="2019-07" db="EMBL/GenBank/DDBJ databases">
        <title>Active sludge and wastewater microbial communities from Klosterneuburg, Austria.</title>
        <authorList>
            <person name="Wagner M."/>
        </authorList>
    </citation>
    <scope>NUCLEOTIDE SEQUENCE [LARGE SCALE GENOMIC DNA]</scope>
    <source>
        <strain evidence="2 4">Nm2</strain>
    </source>
</reference>
<reference evidence="3" key="1">
    <citation type="submission" date="2015-05" db="EMBL/GenBank/DDBJ databases">
        <title>Draft genome of Nitrosomonas communis strain Nm2.</title>
        <authorList>
            <person name="Kozlowski J.A."/>
            <person name="Kits K.D."/>
            <person name="Stein L.Y."/>
        </authorList>
    </citation>
    <scope>NUCLEOTIDE SEQUENCE [LARGE SCALE GENOMIC DNA]</scope>
    <source>
        <strain evidence="3">Nm2</strain>
    </source>
</reference>
<dbReference type="EMBL" id="VNHT01000023">
    <property type="protein sequence ID" value="TYP87773.1"/>
    <property type="molecule type" value="Genomic_DNA"/>
</dbReference>
<dbReference type="PATRIC" id="fig|44574.3.peg.3086"/>
<dbReference type="AlphaFoldDB" id="A0A0F7KG78"/>
<organism evidence="1 3">
    <name type="scientific">Nitrosomonas communis</name>
    <dbReference type="NCBI Taxonomy" id="44574"/>
    <lineage>
        <taxon>Bacteria</taxon>
        <taxon>Pseudomonadati</taxon>
        <taxon>Pseudomonadota</taxon>
        <taxon>Betaproteobacteria</taxon>
        <taxon>Nitrosomonadales</taxon>
        <taxon>Nitrosomonadaceae</taxon>
        <taxon>Nitrosomonas</taxon>
    </lineage>
</organism>
<dbReference type="Proteomes" id="UP000324176">
    <property type="component" value="Unassembled WGS sequence"/>
</dbReference>
<sequence>MILERINTVKHTIMKVFLPQLILKMSLWIRSGEYRAGIINGGFRQMEILAFMLTSAMKDQNDIIIRITTDKSNGWPSH</sequence>
<reference evidence="1 3" key="2">
    <citation type="journal article" date="2016" name="Genome Announc.">
        <title>Genome Sequence of Nitrosomonas communis Strain Nm2, a Mesophilic Ammonia-Oxidizing Bacterium Isolated from Mediterranean Soil.</title>
        <authorList>
            <person name="Kozlowski J.A."/>
            <person name="Kits K.D."/>
            <person name="Stein L.Y."/>
        </authorList>
    </citation>
    <scope>NUCLEOTIDE SEQUENCE [LARGE SCALE GENOMIC DNA]</scope>
    <source>
        <strain evidence="1 3">Nm2</strain>
    </source>
</reference>